<dbReference type="Pfam" id="PF01458">
    <property type="entry name" value="SUFBD_core"/>
    <property type="match status" value="1"/>
</dbReference>
<reference evidence="4 5" key="1">
    <citation type="submission" date="2015-10" db="EMBL/GenBank/DDBJ databases">
        <title>Draft genome sequence of Thermococcus celericrescens strain DSM 17994.</title>
        <authorList>
            <person name="Hong S.-J."/>
            <person name="Park C.-E."/>
            <person name="Shin J.-H."/>
        </authorList>
    </citation>
    <scope>NUCLEOTIDE SEQUENCE [LARGE SCALE GENOMIC DNA]</scope>
    <source>
        <strain evidence="4 5">DSM 17994</strain>
    </source>
</reference>
<dbReference type="RefSeq" id="WP_058939523.1">
    <property type="nucleotide sequence ID" value="NZ_LLYW01000035.1"/>
</dbReference>
<comment type="similarity">
    <text evidence="1">Belongs to the iron-sulfur cluster assembly SufBD family.</text>
</comment>
<dbReference type="Pfam" id="PF19295">
    <property type="entry name" value="SufBD_N"/>
    <property type="match status" value="1"/>
</dbReference>
<accession>A0A117IT07</accession>
<protein>
    <recommendedName>
        <fullName evidence="6">Fe-S cluster assembly protein SufB</fullName>
    </recommendedName>
</protein>
<evidence type="ECO:0000259" key="2">
    <source>
        <dbReference type="Pfam" id="PF01458"/>
    </source>
</evidence>
<evidence type="ECO:0000313" key="5">
    <source>
        <dbReference type="Proteomes" id="UP000053462"/>
    </source>
</evidence>
<evidence type="ECO:0000256" key="1">
    <source>
        <dbReference type="ARBA" id="ARBA00043967"/>
    </source>
</evidence>
<dbReference type="OrthoDB" id="372168at2157"/>
<keyword evidence="5" id="KW-1185">Reference proteome</keyword>
<evidence type="ECO:0000259" key="3">
    <source>
        <dbReference type="Pfam" id="PF19295"/>
    </source>
</evidence>
<dbReference type="InterPro" id="IPR000825">
    <property type="entry name" value="SUF_FeS_clus_asmbl_SufBD_core"/>
</dbReference>
<dbReference type="PANTHER" id="PTHR30508">
    <property type="entry name" value="FES CLUSTER ASSEMBLY PROTEIN SUF"/>
    <property type="match status" value="1"/>
</dbReference>
<dbReference type="AlphaFoldDB" id="A0A117IT07"/>
<proteinExistence type="inferred from homology"/>
<dbReference type="STRING" id="227598.APY94_10180"/>
<dbReference type="Proteomes" id="UP000053462">
    <property type="component" value="Unassembled WGS sequence"/>
</dbReference>
<name>A0A117IT07_9EURY</name>
<dbReference type="InterPro" id="IPR037284">
    <property type="entry name" value="SUF_FeS_clus_asmbl_SufBD_sf"/>
</dbReference>
<gene>
    <name evidence="4" type="ORF">APY94_10180</name>
</gene>
<evidence type="ECO:0000313" key="4">
    <source>
        <dbReference type="EMBL" id="KUH32442.1"/>
    </source>
</evidence>
<dbReference type="PANTHER" id="PTHR30508:SF1">
    <property type="entry name" value="UPF0051 PROTEIN ABCI8, CHLOROPLASTIC-RELATED"/>
    <property type="match status" value="1"/>
</dbReference>
<feature type="domain" description="SUF system FeS cluster assembly SufBD N-terminal" evidence="3">
    <location>
        <begin position="122"/>
        <end position="185"/>
    </location>
</feature>
<dbReference type="EMBL" id="LLYW01000035">
    <property type="protein sequence ID" value="KUH32442.1"/>
    <property type="molecule type" value="Genomic_DNA"/>
</dbReference>
<comment type="caution">
    <text evidence="4">The sequence shown here is derived from an EMBL/GenBank/DDBJ whole genome shotgun (WGS) entry which is preliminary data.</text>
</comment>
<dbReference type="GO" id="GO:0016226">
    <property type="term" value="P:iron-sulfur cluster assembly"/>
    <property type="evidence" value="ECO:0007669"/>
    <property type="project" value="InterPro"/>
</dbReference>
<dbReference type="InterPro" id="IPR045595">
    <property type="entry name" value="SufBD_N"/>
</dbReference>
<evidence type="ECO:0008006" key="6">
    <source>
        <dbReference type="Google" id="ProtNLM"/>
    </source>
</evidence>
<dbReference type="SUPFAM" id="SSF101960">
    <property type="entry name" value="Stabilizer of iron transporter SufD"/>
    <property type="match status" value="1"/>
</dbReference>
<sequence>MNPHSDSVTIQEAKEIIAQEIENLARRNKEPEWMTRIRYKALEAFERAPHRDPIISEEELLKFIAKPEIAGVPENIESLDDLPPEMKALLDRLGISEVEQKYIAGLAVQTDTGVIYNEFLKEWEKKGLIVLPMEEAVRRYPDVVKRHFLQMFRADESKLTAYHTAVWNGGIFLYLKEGLKVPFPLHLFFLIQESALAQAPHIIIIAEKNTEFHLIEGCTAPILLKHSLHLDMTEAYIHDRAKAQLTVLQNWPEYVHTRPMTRARIGKGARFINTTVGLGTGRSNIANPKYWVDENGYVELNGIILGQKDWYVDLGGEMYLQGRGAAGINASKAVIMDDSTVITRGVIKAEAPRTKGHISCDALLMSDKATMETYPGLVSRVDDAELSHEAAIGKIREEELFYLMSRGLSEEKATQLIVKGFLEPMLRDIPMEFLVEIRRIIELAVSGGM</sequence>
<feature type="domain" description="SUF system FeS cluster assembly SufBD core" evidence="2">
    <location>
        <begin position="190"/>
        <end position="421"/>
    </location>
</feature>
<dbReference type="InterPro" id="IPR055346">
    <property type="entry name" value="Fe-S_cluster_assembly_SufBD"/>
</dbReference>
<organism evidence="4 5">
    <name type="scientific">Thermococcus celericrescens</name>
    <dbReference type="NCBI Taxonomy" id="227598"/>
    <lineage>
        <taxon>Archaea</taxon>
        <taxon>Methanobacteriati</taxon>
        <taxon>Methanobacteriota</taxon>
        <taxon>Thermococci</taxon>
        <taxon>Thermococcales</taxon>
        <taxon>Thermococcaceae</taxon>
        <taxon>Thermococcus</taxon>
    </lineage>
</organism>